<dbReference type="GO" id="GO:0005634">
    <property type="term" value="C:nucleus"/>
    <property type="evidence" value="ECO:0007669"/>
    <property type="project" value="UniProtKB-SubCell"/>
</dbReference>
<dbReference type="Proteomes" id="UP000327085">
    <property type="component" value="Chromosome 8"/>
</dbReference>
<feature type="domain" description="C2H2-type" evidence="10">
    <location>
        <begin position="34"/>
        <end position="61"/>
    </location>
</feature>
<dbReference type="InParanoid" id="A0A5E4EDS4"/>
<dbReference type="PROSITE" id="PS50157">
    <property type="entry name" value="ZINC_FINGER_C2H2_2"/>
    <property type="match status" value="1"/>
</dbReference>
<sequence>MEHHNHQDSKSSSTDEEADQRSDANDCVGTGRSYECVFCKRGFTTAQALGGHMNIHRRERAPRTRPSSAPNLSSSISKSVDDHNHPGLRSYREIQSYPPHYSTAPDHDQVVVDHHVNYRTFMPAPTGSWVVRPSPHANYVSEEDLCARNYIPRHRNLLTDDHRDWRSGSSLSLGIGRPSHDLDNNKDIVANGAGSDEELDLELRLGHDPLYNIKD</sequence>
<dbReference type="PANTHER" id="PTHR45801">
    <property type="entry name" value="OS07G0101800 PROTEIN"/>
    <property type="match status" value="1"/>
</dbReference>
<dbReference type="SUPFAM" id="SSF57667">
    <property type="entry name" value="beta-beta-alpha zinc fingers"/>
    <property type="match status" value="1"/>
</dbReference>
<proteinExistence type="predicted"/>
<dbReference type="EMBL" id="JAJFAZ020000008">
    <property type="protein sequence ID" value="KAI5315826.1"/>
    <property type="molecule type" value="Genomic_DNA"/>
</dbReference>
<gene>
    <name evidence="12" type="ORF">ALMOND_2B018202</name>
    <name evidence="11" type="ORF">L3X38_045002</name>
</gene>
<feature type="region of interest" description="Disordered" evidence="9">
    <location>
        <begin position="50"/>
        <end position="90"/>
    </location>
</feature>
<evidence type="ECO:0000256" key="8">
    <source>
        <dbReference type="PROSITE-ProRule" id="PRU00042"/>
    </source>
</evidence>
<protein>
    <submittedName>
        <fullName evidence="12">PREDICTED: mRNAional regulator</fullName>
    </submittedName>
</protein>
<evidence type="ECO:0000256" key="2">
    <source>
        <dbReference type="ARBA" id="ARBA00022723"/>
    </source>
</evidence>
<dbReference type="Gene3D" id="3.30.160.60">
    <property type="entry name" value="Classic Zinc Finger"/>
    <property type="match status" value="1"/>
</dbReference>
<name>A0A5E4EDS4_PRUDU</name>
<dbReference type="InterPro" id="IPR013087">
    <property type="entry name" value="Znf_C2H2_type"/>
</dbReference>
<dbReference type="EMBL" id="CABIKO010000009">
    <property type="protein sequence ID" value="VVA13824.1"/>
    <property type="molecule type" value="Genomic_DNA"/>
</dbReference>
<dbReference type="PANTHER" id="PTHR45801:SF111">
    <property type="entry name" value="C2H2 AND C2HC ZINC FINGERS SUPERFAMILY PROTEIN"/>
    <property type="match status" value="1"/>
</dbReference>
<evidence type="ECO:0000313" key="11">
    <source>
        <dbReference type="EMBL" id="KAI5315826.1"/>
    </source>
</evidence>
<dbReference type="OMA" id="HANYVSE"/>
<organism evidence="12 13">
    <name type="scientific">Prunus dulcis</name>
    <name type="common">Almond</name>
    <name type="synonym">Amygdalus dulcis</name>
    <dbReference type="NCBI Taxonomy" id="3755"/>
    <lineage>
        <taxon>Eukaryota</taxon>
        <taxon>Viridiplantae</taxon>
        <taxon>Streptophyta</taxon>
        <taxon>Embryophyta</taxon>
        <taxon>Tracheophyta</taxon>
        <taxon>Spermatophyta</taxon>
        <taxon>Magnoliopsida</taxon>
        <taxon>eudicotyledons</taxon>
        <taxon>Gunneridae</taxon>
        <taxon>Pentapetalae</taxon>
        <taxon>rosids</taxon>
        <taxon>fabids</taxon>
        <taxon>Rosales</taxon>
        <taxon>Rosaceae</taxon>
        <taxon>Amygdaloideae</taxon>
        <taxon>Amygdaleae</taxon>
        <taxon>Prunus</taxon>
    </lineage>
</organism>
<feature type="region of interest" description="Disordered" evidence="9">
    <location>
        <begin position="1"/>
        <end position="26"/>
    </location>
</feature>
<evidence type="ECO:0000313" key="12">
    <source>
        <dbReference type="EMBL" id="VVA13824.1"/>
    </source>
</evidence>
<evidence type="ECO:0000256" key="1">
    <source>
        <dbReference type="ARBA" id="ARBA00004123"/>
    </source>
</evidence>
<keyword evidence="6" id="KW-0804">Transcription</keyword>
<evidence type="ECO:0000259" key="10">
    <source>
        <dbReference type="PROSITE" id="PS50157"/>
    </source>
</evidence>
<evidence type="ECO:0000256" key="4">
    <source>
        <dbReference type="ARBA" id="ARBA00022833"/>
    </source>
</evidence>
<evidence type="ECO:0000256" key="9">
    <source>
        <dbReference type="SAM" id="MobiDB-lite"/>
    </source>
</evidence>
<dbReference type="Proteomes" id="UP001054821">
    <property type="component" value="Chromosome 8"/>
</dbReference>
<reference evidence="11 14" key="3">
    <citation type="journal article" date="2022" name="G3 (Bethesda)">
        <title>Whole-genome sequence and methylome profiling of the almond [Prunus dulcis (Mill.) D.A. Webb] cultivar 'Nonpareil'.</title>
        <authorList>
            <person name="D'Amico-Willman K.M."/>
            <person name="Ouma W.Z."/>
            <person name="Meulia T."/>
            <person name="Sideli G.M."/>
            <person name="Gradziel T.M."/>
            <person name="Fresnedo-Ramirez J."/>
        </authorList>
    </citation>
    <scope>NUCLEOTIDE SEQUENCE [LARGE SCALE GENOMIC DNA]</scope>
    <source>
        <strain evidence="11">Clone GOH B32 T37-40</strain>
    </source>
</reference>
<keyword evidence="7" id="KW-0539">Nucleus</keyword>
<dbReference type="InterPro" id="IPR036236">
    <property type="entry name" value="Znf_C2H2_sf"/>
</dbReference>
<dbReference type="PROSITE" id="PS00028">
    <property type="entry name" value="ZINC_FINGER_C2H2_1"/>
    <property type="match status" value="1"/>
</dbReference>
<dbReference type="Pfam" id="PF13912">
    <property type="entry name" value="zf-C2H2_6"/>
    <property type="match status" value="1"/>
</dbReference>
<comment type="subcellular location">
    <subcellularLocation>
        <location evidence="1">Nucleus</location>
    </subcellularLocation>
</comment>
<dbReference type="GO" id="GO:0008270">
    <property type="term" value="F:zinc ion binding"/>
    <property type="evidence" value="ECO:0007669"/>
    <property type="project" value="UniProtKB-KW"/>
</dbReference>
<evidence type="ECO:0000313" key="13">
    <source>
        <dbReference type="Proteomes" id="UP000327085"/>
    </source>
</evidence>
<dbReference type="AlphaFoldDB" id="A0A5E4EDS4"/>
<evidence type="ECO:0000256" key="3">
    <source>
        <dbReference type="ARBA" id="ARBA00022771"/>
    </source>
</evidence>
<keyword evidence="2" id="KW-0479">Metal-binding</keyword>
<keyword evidence="5" id="KW-0805">Transcription regulation</keyword>
<accession>A0A5E4EDS4</accession>
<dbReference type="Gramene" id="VVA13824">
    <property type="protein sequence ID" value="VVA13824"/>
    <property type="gene ID" value="Prudul26B018202"/>
</dbReference>
<feature type="compositionally biased region" description="Low complexity" evidence="9">
    <location>
        <begin position="67"/>
        <end position="78"/>
    </location>
</feature>
<evidence type="ECO:0000256" key="6">
    <source>
        <dbReference type="ARBA" id="ARBA00023163"/>
    </source>
</evidence>
<evidence type="ECO:0000256" key="5">
    <source>
        <dbReference type="ARBA" id="ARBA00023015"/>
    </source>
</evidence>
<keyword evidence="14" id="KW-1185">Reference proteome</keyword>
<dbReference type="InterPro" id="IPR052426">
    <property type="entry name" value="Plant_dev_regulator"/>
</dbReference>
<evidence type="ECO:0000256" key="7">
    <source>
        <dbReference type="ARBA" id="ARBA00023242"/>
    </source>
</evidence>
<reference evidence="12" key="1">
    <citation type="submission" date="2019-07" db="EMBL/GenBank/DDBJ databases">
        <authorList>
            <person name="Alioto T."/>
            <person name="Alioto T."/>
            <person name="Gomez Garrido J."/>
        </authorList>
    </citation>
    <scope>NUCLEOTIDE SEQUENCE</scope>
</reference>
<keyword evidence="4" id="KW-0862">Zinc</keyword>
<evidence type="ECO:0000313" key="14">
    <source>
        <dbReference type="Proteomes" id="UP001054821"/>
    </source>
</evidence>
<reference evidence="13" key="2">
    <citation type="journal article" date="2020" name="Plant J.">
        <title>Transposons played a major role in the diversification between the closely related almond and peach genomes: results from the almond genome sequence.</title>
        <authorList>
            <person name="Alioto T."/>
            <person name="Alexiou K.G."/>
            <person name="Bardil A."/>
            <person name="Barteri F."/>
            <person name="Castanera R."/>
            <person name="Cruz F."/>
            <person name="Dhingra A."/>
            <person name="Duval H."/>
            <person name="Fernandez I Marti A."/>
            <person name="Frias L."/>
            <person name="Galan B."/>
            <person name="Garcia J.L."/>
            <person name="Howad W."/>
            <person name="Gomez-Garrido J."/>
            <person name="Gut M."/>
            <person name="Julca I."/>
            <person name="Morata J."/>
            <person name="Puigdomenech P."/>
            <person name="Ribeca P."/>
            <person name="Rubio Cabetas M.J."/>
            <person name="Vlasova A."/>
            <person name="Wirthensohn M."/>
            <person name="Garcia-Mas J."/>
            <person name="Gabaldon T."/>
            <person name="Casacuberta J.M."/>
            <person name="Arus P."/>
        </authorList>
    </citation>
    <scope>NUCLEOTIDE SEQUENCE [LARGE SCALE GENOMIC DNA]</scope>
    <source>
        <strain evidence="13">cv. Texas</strain>
    </source>
</reference>
<keyword evidence="3 8" id="KW-0863">Zinc-finger</keyword>